<evidence type="ECO:0000313" key="3">
    <source>
        <dbReference type="EMBL" id="MFC0540538.1"/>
    </source>
</evidence>
<accession>A0ABV6MJS9</accession>
<dbReference type="PANTHER" id="PTHR35176">
    <property type="entry name" value="HEME OXYGENASE HI_0854-RELATED"/>
    <property type="match status" value="1"/>
</dbReference>
<dbReference type="InterPro" id="IPR019920">
    <property type="entry name" value="F420-binding_dom_put"/>
</dbReference>
<evidence type="ECO:0000313" key="4">
    <source>
        <dbReference type="Proteomes" id="UP001589810"/>
    </source>
</evidence>
<dbReference type="Gene3D" id="2.30.110.10">
    <property type="entry name" value="Electron Transport, Fmn-binding Protein, Chain A"/>
    <property type="match status" value="1"/>
</dbReference>
<sequence length="128" mass="14563">MTVVPESHQDLLERPLYGHFGTRRPDGSIQVNPMWFQWDGQHIRLTHTTKRQKYRNVEFDPHVSIAVSDPDSPFRYLEVRGTVVEIEKDPTAAFFVTLAERYGVNRGAPPDAADRVILVIAPTAVSHQ</sequence>
<dbReference type="GO" id="GO:0016491">
    <property type="term" value="F:oxidoreductase activity"/>
    <property type="evidence" value="ECO:0007669"/>
    <property type="project" value="UniProtKB-KW"/>
</dbReference>
<dbReference type="Pfam" id="PF01243">
    <property type="entry name" value="PNPOx_N"/>
    <property type="match status" value="1"/>
</dbReference>
<name>A0ABV6MJS9_9PSEU</name>
<evidence type="ECO:0000259" key="2">
    <source>
        <dbReference type="Pfam" id="PF01243"/>
    </source>
</evidence>
<evidence type="ECO:0000256" key="1">
    <source>
        <dbReference type="ARBA" id="ARBA00023002"/>
    </source>
</evidence>
<comment type="caution">
    <text evidence="3">The sequence shown here is derived from an EMBL/GenBank/DDBJ whole genome shotgun (WGS) entry which is preliminary data.</text>
</comment>
<reference evidence="3 4" key="1">
    <citation type="submission" date="2024-09" db="EMBL/GenBank/DDBJ databases">
        <authorList>
            <person name="Sun Q."/>
            <person name="Mori K."/>
        </authorList>
    </citation>
    <scope>NUCLEOTIDE SEQUENCE [LARGE SCALE GENOMIC DNA]</scope>
    <source>
        <strain evidence="3 4">TBRC 1432</strain>
    </source>
</reference>
<feature type="domain" description="Pyridoxamine 5'-phosphate oxidase N-terminal" evidence="2">
    <location>
        <begin position="5"/>
        <end position="127"/>
    </location>
</feature>
<dbReference type="InterPro" id="IPR012349">
    <property type="entry name" value="Split_barrel_FMN-bd"/>
</dbReference>
<dbReference type="NCBIfam" id="TIGR03618">
    <property type="entry name" value="Rv1155_F420"/>
    <property type="match status" value="1"/>
</dbReference>
<proteinExistence type="predicted"/>
<dbReference type="RefSeq" id="WP_273939331.1">
    <property type="nucleotide sequence ID" value="NZ_CP097263.1"/>
</dbReference>
<dbReference type="PANTHER" id="PTHR35176:SF6">
    <property type="entry name" value="HEME OXYGENASE HI_0854-RELATED"/>
    <property type="match status" value="1"/>
</dbReference>
<dbReference type="EMBL" id="JBHLUD010000001">
    <property type="protein sequence ID" value="MFC0540538.1"/>
    <property type="molecule type" value="Genomic_DNA"/>
</dbReference>
<keyword evidence="4" id="KW-1185">Reference proteome</keyword>
<dbReference type="EC" id="1.-.-.-" evidence="3"/>
<dbReference type="InterPro" id="IPR011576">
    <property type="entry name" value="Pyridox_Oxase_N"/>
</dbReference>
<dbReference type="InterPro" id="IPR052019">
    <property type="entry name" value="F420H2_bilvrd_red/Heme_oxyg"/>
</dbReference>
<gene>
    <name evidence="3" type="ORF">ACFFH7_03545</name>
</gene>
<keyword evidence="1 3" id="KW-0560">Oxidoreductase</keyword>
<organism evidence="3 4">
    <name type="scientific">Kutzneria chonburiensis</name>
    <dbReference type="NCBI Taxonomy" id="1483604"/>
    <lineage>
        <taxon>Bacteria</taxon>
        <taxon>Bacillati</taxon>
        <taxon>Actinomycetota</taxon>
        <taxon>Actinomycetes</taxon>
        <taxon>Pseudonocardiales</taxon>
        <taxon>Pseudonocardiaceae</taxon>
        <taxon>Kutzneria</taxon>
    </lineage>
</organism>
<protein>
    <submittedName>
        <fullName evidence="3">PPOX class F420-dependent oxidoreductase</fullName>
        <ecNumber evidence="3">1.-.-.-</ecNumber>
    </submittedName>
</protein>
<dbReference type="Proteomes" id="UP001589810">
    <property type="component" value="Unassembled WGS sequence"/>
</dbReference>
<dbReference type="SUPFAM" id="SSF50475">
    <property type="entry name" value="FMN-binding split barrel"/>
    <property type="match status" value="1"/>
</dbReference>